<dbReference type="RefSeq" id="WP_185395720.1">
    <property type="nucleotide sequence ID" value="NZ_JAASUB010000015.1"/>
</dbReference>
<evidence type="ECO:0000313" key="2">
    <source>
        <dbReference type="Proteomes" id="UP000587800"/>
    </source>
</evidence>
<protein>
    <recommendedName>
        <fullName evidence="3">SMI1/KNR4 family protein</fullName>
    </recommendedName>
</protein>
<comment type="caution">
    <text evidence="1">The sequence shown here is derived from an EMBL/GenBank/DDBJ whole genome shotgun (WGS) entry which is preliminary data.</text>
</comment>
<gene>
    <name evidence="1" type="ORF">HCJ59_12670</name>
</gene>
<evidence type="ECO:0008006" key="3">
    <source>
        <dbReference type="Google" id="ProtNLM"/>
    </source>
</evidence>
<proteinExistence type="predicted"/>
<dbReference type="InterPro" id="IPR037883">
    <property type="entry name" value="Knr4/Smi1-like_sf"/>
</dbReference>
<organism evidence="1 2">
    <name type="scientific">Listeria immobilis</name>
    <dbReference type="NCBI Taxonomy" id="2713502"/>
    <lineage>
        <taxon>Bacteria</taxon>
        <taxon>Bacillati</taxon>
        <taxon>Bacillota</taxon>
        <taxon>Bacilli</taxon>
        <taxon>Bacillales</taxon>
        <taxon>Listeriaceae</taxon>
        <taxon>Listeria</taxon>
    </lineage>
</organism>
<evidence type="ECO:0000313" key="1">
    <source>
        <dbReference type="EMBL" id="MBC1510739.1"/>
    </source>
</evidence>
<reference evidence="1 2" key="1">
    <citation type="submission" date="2020-03" db="EMBL/GenBank/DDBJ databases">
        <title>Soil Listeria distribution.</title>
        <authorList>
            <person name="Liao J."/>
            <person name="Wiedmann M."/>
        </authorList>
    </citation>
    <scope>NUCLEOTIDE SEQUENCE [LARGE SCALE GENOMIC DNA]</scope>
    <source>
        <strain evidence="1 2">FSL L7-1515</strain>
    </source>
</reference>
<name>A0ABR6SYI1_9LIST</name>
<sequence length="221" mass="24880">MEKDSNCMQAVVPRLSPKWTRFYGGGIIIIFSNLWKEFTEFQKEQLDIHGYEEGLFSESFQCVAYGDDDKDWLRSYLGAVGATNETLNTLVESLYYIGLATGDGSGYAFLKINEGPIDENPVLLCSTDGYINLVASNFTELLTLLTVDAEPMTGVDDELAAYYKDDWEEHSRAYGEFVAWLEARNILVIHGEDEAEVESEEIINNANDKYGKNLLAFMNSL</sequence>
<keyword evidence="2" id="KW-1185">Reference proteome</keyword>
<dbReference type="SUPFAM" id="SSF160631">
    <property type="entry name" value="SMI1/KNR4-like"/>
    <property type="match status" value="1"/>
</dbReference>
<dbReference type="Proteomes" id="UP000587800">
    <property type="component" value="Unassembled WGS sequence"/>
</dbReference>
<accession>A0ABR6SYI1</accession>
<dbReference type="EMBL" id="JAASUB010000015">
    <property type="protein sequence ID" value="MBC1510739.1"/>
    <property type="molecule type" value="Genomic_DNA"/>
</dbReference>